<dbReference type="AlphaFoldDB" id="A0AAD5U6Z2"/>
<gene>
    <name evidence="7" type="primary">STK25_2</name>
    <name evidence="7" type="ORF">HK099_006969</name>
</gene>
<evidence type="ECO:0000256" key="4">
    <source>
        <dbReference type="PROSITE-ProRule" id="PRU10141"/>
    </source>
</evidence>
<dbReference type="GO" id="GO:0005524">
    <property type="term" value="F:ATP binding"/>
    <property type="evidence" value="ECO:0007669"/>
    <property type="project" value="UniProtKB-UniRule"/>
</dbReference>
<dbReference type="InterPro" id="IPR017441">
    <property type="entry name" value="Protein_kinase_ATP_BS"/>
</dbReference>
<evidence type="ECO:0000313" key="7">
    <source>
        <dbReference type="EMBL" id="KAJ3225324.1"/>
    </source>
</evidence>
<organism evidence="7 8">
    <name type="scientific">Clydaea vesicula</name>
    <dbReference type="NCBI Taxonomy" id="447962"/>
    <lineage>
        <taxon>Eukaryota</taxon>
        <taxon>Fungi</taxon>
        <taxon>Fungi incertae sedis</taxon>
        <taxon>Chytridiomycota</taxon>
        <taxon>Chytridiomycota incertae sedis</taxon>
        <taxon>Chytridiomycetes</taxon>
        <taxon>Lobulomycetales</taxon>
        <taxon>Lobulomycetaceae</taxon>
        <taxon>Clydaea</taxon>
    </lineage>
</organism>
<keyword evidence="8" id="KW-1185">Reference proteome</keyword>
<dbReference type="PANTHER" id="PTHR48012:SF21">
    <property type="entry name" value="PH DOMAIN-CONTAINING PROTEIN"/>
    <property type="match status" value="1"/>
</dbReference>
<dbReference type="GO" id="GO:0016811">
    <property type="term" value="F:hydrolase activity, acting on carbon-nitrogen (but not peptide) bonds, in linear amides"/>
    <property type="evidence" value="ECO:0007669"/>
    <property type="project" value="InterPro"/>
</dbReference>
<evidence type="ECO:0000313" key="8">
    <source>
        <dbReference type="Proteomes" id="UP001211065"/>
    </source>
</evidence>
<dbReference type="InterPro" id="IPR037132">
    <property type="entry name" value="N_Gln_amidohydro_ab_roll_sf"/>
</dbReference>
<dbReference type="PROSITE" id="PS00108">
    <property type="entry name" value="PROTEIN_KINASE_ST"/>
    <property type="match status" value="1"/>
</dbReference>
<keyword evidence="7" id="KW-0418">Kinase</keyword>
<reference evidence="7" key="1">
    <citation type="submission" date="2020-05" db="EMBL/GenBank/DDBJ databases">
        <title>Phylogenomic resolution of chytrid fungi.</title>
        <authorList>
            <person name="Stajich J.E."/>
            <person name="Amses K."/>
            <person name="Simmons R."/>
            <person name="Seto K."/>
            <person name="Myers J."/>
            <person name="Bonds A."/>
            <person name="Quandt C.A."/>
            <person name="Barry K."/>
            <person name="Liu P."/>
            <person name="Grigoriev I."/>
            <person name="Longcore J.E."/>
            <person name="James T.Y."/>
        </authorList>
    </citation>
    <scope>NUCLEOTIDE SEQUENCE</scope>
    <source>
        <strain evidence="7">JEL0476</strain>
    </source>
</reference>
<feature type="region of interest" description="Disordered" evidence="5">
    <location>
        <begin position="518"/>
        <end position="538"/>
    </location>
</feature>
<dbReference type="PROSITE" id="PS00107">
    <property type="entry name" value="PROTEIN_KINASE_ATP"/>
    <property type="match status" value="1"/>
</dbReference>
<dbReference type="InterPro" id="IPR050629">
    <property type="entry name" value="STE20/SPS1-PAK"/>
</dbReference>
<sequence length="835" mass="95333">MDLFRLHERIGKGSFGEVYRATNLKTQSTVAIKILDLDTDQDEISDVQREINLLSHCNSENITSYLGSHLVGSKLWVIMDYAEGGSLRNILKSGPIPEPHIALIAHQVLLALVYLHNTVCIIHRDIKAANILLTGEGKVKLCDFGVAGQFTMSCLRRNSFVGTPFWMADIWSLGITIIELATGNPPFADVDPRRALFLIPRSRPAKLDGQFSSSLKEFISLCLKEEPEDRPTAKDLLHSKFIRNSQLNSPHSTHLIKELIFRQKKWDEERETDDEDEEDNILDDILNEESDIEIIKDDGWQFETIKSSLSHSPTKSTVNNFESIEKNYNTSIEKMNDTDTVKPSLKQRLSLQKLATNSGNEQDPELSSSYDVIYNFHARAKSASNGNSLRNLPDKNLKINNLETSNKNFIEAKVTKEVPLLSQVFSIPKRISSTTPIKTREEPIINSHTIKSTKVLTTTSPTVIDVDDTIYLNPNNSRNRSKSLANNENHKSNTSRHIRNKSADELYQSRYRHYTLKDRDLYPPSTTNKSKVGSTAEDNNGLKPLDFEALGFSKSRLELELKSRLEDGLDILNKLVEQPVVWDYHCFSIIQNWVYDFDFKPPSTKTTAQTKEDVTSSTEFGSEFETYAKNCLRVNLKLSPGFERFYRVIPSETYLKYFCSDRSHMRSKINGDWLSEPPNYPPILSDYFKDSGITHNLDKYIDMKFNDSKFGTVYTEKEFLIPEQMIVIRQNDSEYITYQTEELPSNLNARPPQDKKKNVMLFDGGIRKKDDEEEEEDDDEIDEDAYEVSANEDDLEEKTGVEITGDDLDAKPVKTVLVGIALTLFKKIQKFSLRF</sequence>
<dbReference type="InterPro" id="IPR008271">
    <property type="entry name" value="Ser/Thr_kinase_AS"/>
</dbReference>
<name>A0AAD5U6Z2_9FUNG</name>
<evidence type="ECO:0000256" key="3">
    <source>
        <dbReference type="ARBA" id="ARBA00022840"/>
    </source>
</evidence>
<feature type="compositionally biased region" description="Acidic residues" evidence="5">
    <location>
        <begin position="771"/>
        <end position="796"/>
    </location>
</feature>
<feature type="region of interest" description="Disordered" evidence="5">
    <location>
        <begin position="763"/>
        <end position="803"/>
    </location>
</feature>
<evidence type="ECO:0000256" key="1">
    <source>
        <dbReference type="ARBA" id="ARBA00012513"/>
    </source>
</evidence>
<dbReference type="Pfam" id="PF09764">
    <property type="entry name" value="Nt_Gln_amidase"/>
    <property type="match status" value="1"/>
</dbReference>
<accession>A0AAD5U6Z2</accession>
<proteinExistence type="predicted"/>
<evidence type="ECO:0000256" key="5">
    <source>
        <dbReference type="SAM" id="MobiDB-lite"/>
    </source>
</evidence>
<dbReference type="Proteomes" id="UP001211065">
    <property type="component" value="Unassembled WGS sequence"/>
</dbReference>
<dbReference type="InterPro" id="IPR011009">
    <property type="entry name" value="Kinase-like_dom_sf"/>
</dbReference>
<feature type="domain" description="Protein kinase" evidence="6">
    <location>
        <begin position="4"/>
        <end position="242"/>
    </location>
</feature>
<evidence type="ECO:0000256" key="2">
    <source>
        <dbReference type="ARBA" id="ARBA00022741"/>
    </source>
</evidence>
<protein>
    <recommendedName>
        <fullName evidence="1">non-specific serine/threonine protein kinase</fullName>
        <ecNumber evidence="1">2.7.11.1</ecNumber>
    </recommendedName>
</protein>
<evidence type="ECO:0000259" key="6">
    <source>
        <dbReference type="PROSITE" id="PS50011"/>
    </source>
</evidence>
<dbReference type="SMART" id="SM00220">
    <property type="entry name" value="S_TKc"/>
    <property type="match status" value="1"/>
</dbReference>
<feature type="binding site" evidence="4">
    <location>
        <position position="33"/>
    </location>
    <ligand>
        <name>ATP</name>
        <dbReference type="ChEBI" id="CHEBI:30616"/>
    </ligand>
</feature>
<dbReference type="GO" id="GO:0004674">
    <property type="term" value="F:protein serine/threonine kinase activity"/>
    <property type="evidence" value="ECO:0007669"/>
    <property type="project" value="UniProtKB-EC"/>
</dbReference>
<dbReference type="EMBL" id="JADGJW010000064">
    <property type="protein sequence ID" value="KAJ3225324.1"/>
    <property type="molecule type" value="Genomic_DNA"/>
</dbReference>
<dbReference type="SUPFAM" id="SSF56112">
    <property type="entry name" value="Protein kinase-like (PK-like)"/>
    <property type="match status" value="1"/>
</dbReference>
<dbReference type="GO" id="GO:0005737">
    <property type="term" value="C:cytoplasm"/>
    <property type="evidence" value="ECO:0007669"/>
    <property type="project" value="TreeGrafter"/>
</dbReference>
<feature type="compositionally biased region" description="Polar residues" evidence="5">
    <location>
        <begin position="524"/>
        <end position="538"/>
    </location>
</feature>
<feature type="region of interest" description="Disordered" evidence="5">
    <location>
        <begin position="471"/>
        <end position="502"/>
    </location>
</feature>
<dbReference type="EC" id="2.7.11.1" evidence="1"/>
<dbReference type="PANTHER" id="PTHR48012">
    <property type="entry name" value="STERILE20-LIKE KINASE, ISOFORM B-RELATED"/>
    <property type="match status" value="1"/>
</dbReference>
<keyword evidence="7" id="KW-0808">Transferase</keyword>
<dbReference type="PROSITE" id="PS50011">
    <property type="entry name" value="PROTEIN_KINASE_DOM"/>
    <property type="match status" value="1"/>
</dbReference>
<keyword evidence="3 4" id="KW-0067">ATP-binding</keyword>
<dbReference type="InterPro" id="IPR000719">
    <property type="entry name" value="Prot_kinase_dom"/>
</dbReference>
<keyword evidence="2 4" id="KW-0547">Nucleotide-binding</keyword>
<dbReference type="Pfam" id="PF00069">
    <property type="entry name" value="Pkinase"/>
    <property type="match status" value="1"/>
</dbReference>
<feature type="compositionally biased region" description="Polar residues" evidence="5">
    <location>
        <begin position="472"/>
        <end position="487"/>
    </location>
</feature>
<dbReference type="Gene3D" id="3.10.620.10">
    <property type="entry name" value="Protein N-terminal glutamine amidohydrolase, alpha beta roll"/>
    <property type="match status" value="1"/>
</dbReference>
<dbReference type="InterPro" id="IPR023128">
    <property type="entry name" value="Prot_N_Gln_amidohydro_ab_roll"/>
</dbReference>
<comment type="caution">
    <text evidence="7">The sequence shown here is derived from an EMBL/GenBank/DDBJ whole genome shotgun (WGS) entry which is preliminary data.</text>
</comment>
<dbReference type="Gene3D" id="1.10.510.10">
    <property type="entry name" value="Transferase(Phosphotransferase) domain 1"/>
    <property type="match status" value="1"/>
</dbReference>